<dbReference type="AlphaFoldDB" id="A0A8J4YHN8"/>
<reference evidence="1" key="1">
    <citation type="submission" date="2020-07" db="EMBL/GenBank/DDBJ databases">
        <title>The High-quality genome of the commercially important snow crab, Chionoecetes opilio.</title>
        <authorList>
            <person name="Jeong J.-H."/>
            <person name="Ryu S."/>
        </authorList>
    </citation>
    <scope>NUCLEOTIDE SEQUENCE</scope>
    <source>
        <strain evidence="1">MADBK_172401_WGS</strain>
        <tissue evidence="1">Digestive gland</tissue>
    </source>
</reference>
<sequence>MVGNLENCVSGKFIAFTAHLKMWSVTGMVHVSLSHYTVSQLLYRGRKERKEGLCPGEGNNELWSLCGRPGGVMVKCRQRLRRLARCGRPAEDFVREAQRPATSRLCLEGM</sequence>
<organism evidence="1 2">
    <name type="scientific">Chionoecetes opilio</name>
    <name type="common">Atlantic snow crab</name>
    <name type="synonym">Cancer opilio</name>
    <dbReference type="NCBI Taxonomy" id="41210"/>
    <lineage>
        <taxon>Eukaryota</taxon>
        <taxon>Metazoa</taxon>
        <taxon>Ecdysozoa</taxon>
        <taxon>Arthropoda</taxon>
        <taxon>Crustacea</taxon>
        <taxon>Multicrustacea</taxon>
        <taxon>Malacostraca</taxon>
        <taxon>Eumalacostraca</taxon>
        <taxon>Eucarida</taxon>
        <taxon>Decapoda</taxon>
        <taxon>Pleocyemata</taxon>
        <taxon>Brachyura</taxon>
        <taxon>Eubrachyura</taxon>
        <taxon>Majoidea</taxon>
        <taxon>Majidae</taxon>
        <taxon>Chionoecetes</taxon>
    </lineage>
</organism>
<protein>
    <submittedName>
        <fullName evidence="1">Uncharacterized protein</fullName>
    </submittedName>
</protein>
<evidence type="ECO:0000313" key="2">
    <source>
        <dbReference type="Proteomes" id="UP000770661"/>
    </source>
</evidence>
<accession>A0A8J4YHN8</accession>
<dbReference type="Proteomes" id="UP000770661">
    <property type="component" value="Unassembled WGS sequence"/>
</dbReference>
<comment type="caution">
    <text evidence="1">The sequence shown here is derived from an EMBL/GenBank/DDBJ whole genome shotgun (WGS) entry which is preliminary data.</text>
</comment>
<proteinExistence type="predicted"/>
<evidence type="ECO:0000313" key="1">
    <source>
        <dbReference type="EMBL" id="KAG0728288.1"/>
    </source>
</evidence>
<gene>
    <name evidence="1" type="ORF">GWK47_032797</name>
</gene>
<name>A0A8J4YHN8_CHIOP</name>
<keyword evidence="2" id="KW-1185">Reference proteome</keyword>
<dbReference type="EMBL" id="JACEEZ010002376">
    <property type="protein sequence ID" value="KAG0728288.1"/>
    <property type="molecule type" value="Genomic_DNA"/>
</dbReference>